<proteinExistence type="predicted"/>
<dbReference type="AlphaFoldDB" id="A0A6N8JD91"/>
<dbReference type="PANTHER" id="PTHR45947:SF3">
    <property type="entry name" value="SULFOQUINOVOSYL TRANSFERASE SQD2"/>
    <property type="match status" value="1"/>
</dbReference>
<gene>
    <name evidence="2" type="ORF">GO495_15935</name>
</gene>
<protein>
    <submittedName>
        <fullName evidence="2">Glycosyltransferase</fullName>
    </submittedName>
</protein>
<dbReference type="GO" id="GO:0016757">
    <property type="term" value="F:glycosyltransferase activity"/>
    <property type="evidence" value="ECO:0007669"/>
    <property type="project" value="InterPro"/>
</dbReference>
<dbReference type="SUPFAM" id="SSF53756">
    <property type="entry name" value="UDP-Glycosyltransferase/glycogen phosphorylase"/>
    <property type="match status" value="1"/>
</dbReference>
<dbReference type="InterPro" id="IPR050194">
    <property type="entry name" value="Glycosyltransferase_grp1"/>
</dbReference>
<evidence type="ECO:0000313" key="3">
    <source>
        <dbReference type="Proteomes" id="UP000468388"/>
    </source>
</evidence>
<keyword evidence="3" id="KW-1185">Reference proteome</keyword>
<dbReference type="EMBL" id="WRXO01000004">
    <property type="protein sequence ID" value="MVT42082.1"/>
    <property type="molecule type" value="Genomic_DNA"/>
</dbReference>
<name>A0A6N8JD91_9BACT</name>
<dbReference type="RefSeq" id="WP_157300716.1">
    <property type="nucleotide sequence ID" value="NZ_BAAAZB010000005.1"/>
</dbReference>
<evidence type="ECO:0000313" key="2">
    <source>
        <dbReference type="EMBL" id="MVT42082.1"/>
    </source>
</evidence>
<sequence>MEKKQHVLILTNHFLPGYKGGGTIRSVAAMIERLNQYFDFSIITADRDLGENRPYPSVIIDSWIESMNYNIIYLSPAYLRIRRLMRLIKTFNNYDTVHLNSFFNYKFSILIILLKRIGVFQKKIIVCPHGEFNEGALAMKSVKKKIFIGMMKYSGVYRNVKWHATTDIEAKSIKRIFGINADVSIAEVLMNKKPLMSFPIVKIKRELKLIFMSRISPLKNLDFLLEMLLNLDLEPNDKLTLDIYGPPEDKNLLVRCKLIITELNRKNGFCVTYKGDLQYEKVHETITKYHFFILPSKGENFGYAIAESLMVGCPVIISDKTPWRDLAKEEIGWDLELEGSIFRECILYCLEMEDEHYQNMRRKAQDYAEKKGGNNEIIERYIELFF</sequence>
<dbReference type="Gene3D" id="3.40.50.2000">
    <property type="entry name" value="Glycogen Phosphorylase B"/>
    <property type="match status" value="2"/>
</dbReference>
<dbReference type="PANTHER" id="PTHR45947">
    <property type="entry name" value="SULFOQUINOVOSYL TRANSFERASE SQD2"/>
    <property type="match status" value="1"/>
</dbReference>
<organism evidence="2 3">
    <name type="scientific">Chitinophaga oryziterrae</name>
    <dbReference type="NCBI Taxonomy" id="1031224"/>
    <lineage>
        <taxon>Bacteria</taxon>
        <taxon>Pseudomonadati</taxon>
        <taxon>Bacteroidota</taxon>
        <taxon>Chitinophagia</taxon>
        <taxon>Chitinophagales</taxon>
        <taxon>Chitinophagaceae</taxon>
        <taxon>Chitinophaga</taxon>
    </lineage>
</organism>
<dbReference type="OrthoDB" id="9790710at2"/>
<comment type="caution">
    <text evidence="2">The sequence shown here is derived from an EMBL/GenBank/DDBJ whole genome shotgun (WGS) entry which is preliminary data.</text>
</comment>
<dbReference type="Proteomes" id="UP000468388">
    <property type="component" value="Unassembled WGS sequence"/>
</dbReference>
<evidence type="ECO:0000259" key="1">
    <source>
        <dbReference type="Pfam" id="PF00534"/>
    </source>
</evidence>
<dbReference type="Pfam" id="PF00534">
    <property type="entry name" value="Glycos_transf_1"/>
    <property type="match status" value="1"/>
</dbReference>
<accession>A0A6N8JD91</accession>
<reference evidence="2 3" key="1">
    <citation type="submission" date="2019-12" db="EMBL/GenBank/DDBJ databases">
        <title>The draft genomic sequence of strain Chitinophaga oryziterrae JCM 16595.</title>
        <authorList>
            <person name="Zhang X."/>
        </authorList>
    </citation>
    <scope>NUCLEOTIDE SEQUENCE [LARGE SCALE GENOMIC DNA]</scope>
    <source>
        <strain evidence="2 3">JCM 16595</strain>
    </source>
</reference>
<keyword evidence="2" id="KW-0808">Transferase</keyword>
<dbReference type="InterPro" id="IPR001296">
    <property type="entry name" value="Glyco_trans_1"/>
</dbReference>
<feature type="domain" description="Glycosyl transferase family 1" evidence="1">
    <location>
        <begin position="201"/>
        <end position="331"/>
    </location>
</feature>